<dbReference type="Proteomes" id="UP000321570">
    <property type="component" value="Unassembled WGS sequence"/>
</dbReference>
<dbReference type="EMBL" id="CABIJS010000333">
    <property type="protein sequence ID" value="VUZ49361.1"/>
    <property type="molecule type" value="Genomic_DNA"/>
</dbReference>
<proteinExistence type="predicted"/>
<evidence type="ECO:0000313" key="2">
    <source>
        <dbReference type="Proteomes" id="UP000321570"/>
    </source>
</evidence>
<reference evidence="1 2" key="1">
    <citation type="submission" date="2019-07" db="EMBL/GenBank/DDBJ databases">
        <authorList>
            <person name="Jastrzebski P J."/>
            <person name="Paukszto L."/>
            <person name="Jastrzebski P J."/>
        </authorList>
    </citation>
    <scope>NUCLEOTIDE SEQUENCE [LARGE SCALE GENOMIC DNA]</scope>
    <source>
        <strain evidence="1 2">WMS-il1</strain>
    </source>
</reference>
<evidence type="ECO:0000313" key="1">
    <source>
        <dbReference type="EMBL" id="VUZ49361.1"/>
    </source>
</evidence>
<sequence length="91" mass="10646">MRPNITKAKRQPPMLRPVVRSKLHEKFVQPVLLHGFSTIVYFKVDDNKIKAVQNTGPRMVLGLYRRKQMSVEVLTEKFAQLHNYISIGQKR</sequence>
<gene>
    <name evidence="1" type="ORF">WMSIL1_LOCUS8624</name>
</gene>
<keyword evidence="2" id="KW-1185">Reference proteome</keyword>
<accession>A0A564YQ12</accession>
<organism evidence="1 2">
    <name type="scientific">Hymenolepis diminuta</name>
    <name type="common">Rat tapeworm</name>
    <dbReference type="NCBI Taxonomy" id="6216"/>
    <lineage>
        <taxon>Eukaryota</taxon>
        <taxon>Metazoa</taxon>
        <taxon>Spiralia</taxon>
        <taxon>Lophotrochozoa</taxon>
        <taxon>Platyhelminthes</taxon>
        <taxon>Cestoda</taxon>
        <taxon>Eucestoda</taxon>
        <taxon>Cyclophyllidea</taxon>
        <taxon>Hymenolepididae</taxon>
        <taxon>Hymenolepis</taxon>
    </lineage>
</organism>
<name>A0A564YQ12_HYMDI</name>
<protein>
    <submittedName>
        <fullName evidence="1">Uncharacterized protein</fullName>
    </submittedName>
</protein>
<dbReference type="AlphaFoldDB" id="A0A564YQ12"/>